<reference evidence="3" key="1">
    <citation type="journal article" date="2023" name="Mol. Phylogenet. Evol.">
        <title>Genome-scale phylogeny and comparative genomics of the fungal order Sordariales.</title>
        <authorList>
            <person name="Hensen N."/>
            <person name="Bonometti L."/>
            <person name="Westerberg I."/>
            <person name="Brannstrom I.O."/>
            <person name="Guillou S."/>
            <person name="Cros-Aarteil S."/>
            <person name="Calhoun S."/>
            <person name="Haridas S."/>
            <person name="Kuo A."/>
            <person name="Mondo S."/>
            <person name="Pangilinan J."/>
            <person name="Riley R."/>
            <person name="LaButti K."/>
            <person name="Andreopoulos B."/>
            <person name="Lipzen A."/>
            <person name="Chen C."/>
            <person name="Yan M."/>
            <person name="Daum C."/>
            <person name="Ng V."/>
            <person name="Clum A."/>
            <person name="Steindorff A."/>
            <person name="Ohm R.A."/>
            <person name="Martin F."/>
            <person name="Silar P."/>
            <person name="Natvig D.O."/>
            <person name="Lalanne C."/>
            <person name="Gautier V."/>
            <person name="Ament-Velasquez S.L."/>
            <person name="Kruys A."/>
            <person name="Hutchinson M.I."/>
            <person name="Powell A.J."/>
            <person name="Barry K."/>
            <person name="Miller A.N."/>
            <person name="Grigoriev I.V."/>
            <person name="Debuchy R."/>
            <person name="Gladieux P."/>
            <person name="Hiltunen Thoren M."/>
            <person name="Johannesson H."/>
        </authorList>
    </citation>
    <scope>NUCLEOTIDE SEQUENCE [LARGE SCALE GENOMIC DNA]</scope>
    <source>
        <strain evidence="3">CBS 340.73</strain>
    </source>
</reference>
<evidence type="ECO:0000313" key="2">
    <source>
        <dbReference type="EMBL" id="KAK3944965.1"/>
    </source>
</evidence>
<accession>A0AAN6NFS0</accession>
<name>A0AAN6NFS0_9PEZI</name>
<proteinExistence type="predicted"/>
<dbReference type="CDD" id="cd22189">
    <property type="entry name" value="PGAP4-like_fungal"/>
    <property type="match status" value="1"/>
</dbReference>
<evidence type="ECO:0008006" key="4">
    <source>
        <dbReference type="Google" id="ProtNLM"/>
    </source>
</evidence>
<evidence type="ECO:0000313" key="3">
    <source>
        <dbReference type="Proteomes" id="UP001303473"/>
    </source>
</evidence>
<organism evidence="2 3">
    <name type="scientific">Diplogelasinospora grovesii</name>
    <dbReference type="NCBI Taxonomy" id="303347"/>
    <lineage>
        <taxon>Eukaryota</taxon>
        <taxon>Fungi</taxon>
        <taxon>Dikarya</taxon>
        <taxon>Ascomycota</taxon>
        <taxon>Pezizomycotina</taxon>
        <taxon>Sordariomycetes</taxon>
        <taxon>Sordariomycetidae</taxon>
        <taxon>Sordariales</taxon>
        <taxon>Diplogelasinosporaceae</taxon>
        <taxon>Diplogelasinospora</taxon>
    </lineage>
</organism>
<dbReference type="GO" id="GO:0006506">
    <property type="term" value="P:GPI anchor biosynthetic process"/>
    <property type="evidence" value="ECO:0007669"/>
    <property type="project" value="InterPro"/>
</dbReference>
<dbReference type="PANTHER" id="PTHR31410">
    <property type="entry name" value="TRANSMEMBRANE PROTEIN 246"/>
    <property type="match status" value="1"/>
</dbReference>
<dbReference type="GO" id="GO:0000139">
    <property type="term" value="C:Golgi membrane"/>
    <property type="evidence" value="ECO:0007669"/>
    <property type="project" value="InterPro"/>
</dbReference>
<keyword evidence="1" id="KW-1133">Transmembrane helix</keyword>
<keyword evidence="1" id="KW-0472">Membrane</keyword>
<keyword evidence="3" id="KW-1185">Reference proteome</keyword>
<dbReference type="InterPro" id="IPR029675">
    <property type="entry name" value="PGAP4"/>
</dbReference>
<evidence type="ECO:0000256" key="1">
    <source>
        <dbReference type="SAM" id="Phobius"/>
    </source>
</evidence>
<gene>
    <name evidence="2" type="ORF">QBC46DRAFT_372398</name>
</gene>
<feature type="transmembrane region" description="Helical" evidence="1">
    <location>
        <begin position="286"/>
        <end position="306"/>
    </location>
</feature>
<protein>
    <recommendedName>
        <fullName evidence="4">Integral membrane protein</fullName>
    </recommendedName>
</protein>
<dbReference type="EMBL" id="MU853756">
    <property type="protein sequence ID" value="KAK3944965.1"/>
    <property type="molecule type" value="Genomic_DNA"/>
</dbReference>
<comment type="caution">
    <text evidence="2">The sequence shown here is derived from an EMBL/GenBank/DDBJ whole genome shotgun (WGS) entry which is preliminary data.</text>
</comment>
<sequence length="412" mass="47170">MLMTTRINAVFWLIWLLLLIFCYFNSYDDPSSIFYDASRAYEQRFSRMRATEADKYLQHLPTKPSPAGPGNELLCIGIPSINRTTESFLYYTIATLTDTLTPDERAAIYIIVLLADKSPKSHFAYGQPWLENIADEVLVYNDAPADSHVYRTIPFDLHDGHKRGDGRVENMRLDHSALLESCWKRESPYFALVEDDIVASRDWFTRFKKGVAHVEKQAKTTGKDWIYLRLFYSEIFMGWNSEEWLMYSEAIFLVYAVVLLTFLAVRTRFRRGPVGIPASVSAQASRHMAALVFGLWMPAMIVLYFLSGRVSVNRLNPFASSSQGVREMPRYGCCAQGLVFPRRHLEPIQALLRDPPYDFAGDQMLEGFADGRGLAKWALDPSVFQHVGFKESSAGPRTAEVWNFSFERQQPK</sequence>
<dbReference type="Proteomes" id="UP001303473">
    <property type="component" value="Unassembled WGS sequence"/>
</dbReference>
<keyword evidence="1" id="KW-0812">Transmembrane</keyword>
<dbReference type="GO" id="GO:0016757">
    <property type="term" value="F:glycosyltransferase activity"/>
    <property type="evidence" value="ECO:0007669"/>
    <property type="project" value="InterPro"/>
</dbReference>
<feature type="transmembrane region" description="Helical" evidence="1">
    <location>
        <begin position="244"/>
        <end position="265"/>
    </location>
</feature>
<dbReference type="AlphaFoldDB" id="A0AAN6NFS0"/>
<dbReference type="PANTHER" id="PTHR31410:SF1">
    <property type="entry name" value="POST-GPI ATTACHMENT TO PROTEINS FACTOR 4"/>
    <property type="match status" value="1"/>
</dbReference>